<dbReference type="GO" id="GO:0005506">
    <property type="term" value="F:iron ion binding"/>
    <property type="evidence" value="ECO:0007669"/>
    <property type="project" value="InterPro"/>
</dbReference>
<keyword evidence="4 8" id="KW-0560">Oxidoreductase</keyword>
<protein>
    <submittedName>
        <fullName evidence="10">Cytochrome P450</fullName>
    </submittedName>
</protein>
<keyword evidence="9" id="KW-0472">Membrane</keyword>
<dbReference type="AlphaFoldDB" id="A0A5N7AU02"/>
<comment type="similarity">
    <text evidence="2 8">Belongs to the cytochrome P450 family.</text>
</comment>
<proteinExistence type="inferred from homology"/>
<dbReference type="PRINTS" id="PR00385">
    <property type="entry name" value="P450"/>
</dbReference>
<dbReference type="GO" id="GO:0020037">
    <property type="term" value="F:heme binding"/>
    <property type="evidence" value="ECO:0007669"/>
    <property type="project" value="InterPro"/>
</dbReference>
<dbReference type="CDD" id="cd11062">
    <property type="entry name" value="CYP58-like"/>
    <property type="match status" value="1"/>
</dbReference>
<keyword evidence="7 8" id="KW-0349">Heme</keyword>
<dbReference type="InterPro" id="IPR002401">
    <property type="entry name" value="Cyt_P450_E_grp-I"/>
</dbReference>
<evidence type="ECO:0000256" key="8">
    <source>
        <dbReference type="RuleBase" id="RU000461"/>
    </source>
</evidence>
<name>A0A5N7AU02_9EURO</name>
<keyword evidence="3 7" id="KW-0479">Metal-binding</keyword>
<keyword evidence="11" id="KW-1185">Reference proteome</keyword>
<dbReference type="Gene3D" id="1.10.630.10">
    <property type="entry name" value="Cytochrome P450"/>
    <property type="match status" value="1"/>
</dbReference>
<evidence type="ECO:0000256" key="3">
    <source>
        <dbReference type="ARBA" id="ARBA00022723"/>
    </source>
</evidence>
<dbReference type="PROSITE" id="PS00086">
    <property type="entry name" value="CYTOCHROME_P450"/>
    <property type="match status" value="1"/>
</dbReference>
<dbReference type="PRINTS" id="PR00463">
    <property type="entry name" value="EP450I"/>
</dbReference>
<reference evidence="10 11" key="1">
    <citation type="submission" date="2019-04" db="EMBL/GenBank/DDBJ databases">
        <title>Friends and foes A comparative genomics studyof 23 Aspergillus species from section Flavi.</title>
        <authorList>
            <consortium name="DOE Joint Genome Institute"/>
            <person name="Kjaerbolling I."/>
            <person name="Vesth T."/>
            <person name="Frisvad J.C."/>
            <person name="Nybo J.L."/>
            <person name="Theobald S."/>
            <person name="Kildgaard S."/>
            <person name="Isbrandt T."/>
            <person name="Kuo A."/>
            <person name="Sato A."/>
            <person name="Lyhne E.K."/>
            <person name="Kogle M.E."/>
            <person name="Wiebenga A."/>
            <person name="Kun R.S."/>
            <person name="Lubbers R.J."/>
            <person name="Makela M.R."/>
            <person name="Barry K."/>
            <person name="Chovatia M."/>
            <person name="Clum A."/>
            <person name="Daum C."/>
            <person name="Haridas S."/>
            <person name="He G."/>
            <person name="LaButti K."/>
            <person name="Lipzen A."/>
            <person name="Mondo S."/>
            <person name="Riley R."/>
            <person name="Salamov A."/>
            <person name="Simmons B.A."/>
            <person name="Magnuson J.K."/>
            <person name="Henrissat B."/>
            <person name="Mortensen U.H."/>
            <person name="Larsen T.O."/>
            <person name="Devries R.P."/>
            <person name="Grigoriev I.V."/>
            <person name="Machida M."/>
            <person name="Baker S.E."/>
            <person name="Andersen M.R."/>
        </authorList>
    </citation>
    <scope>NUCLEOTIDE SEQUENCE [LARGE SCALE GENOMIC DNA]</scope>
    <source>
        <strain evidence="10 11">IBT 29228</strain>
    </source>
</reference>
<dbReference type="OrthoDB" id="3945418at2759"/>
<keyword evidence="6 8" id="KW-0503">Monooxygenase</keyword>
<dbReference type="InterPro" id="IPR036396">
    <property type="entry name" value="Cyt_P450_sf"/>
</dbReference>
<evidence type="ECO:0000256" key="7">
    <source>
        <dbReference type="PIRSR" id="PIRSR602401-1"/>
    </source>
</evidence>
<keyword evidence="9" id="KW-0812">Transmembrane</keyword>
<dbReference type="InterPro" id="IPR017972">
    <property type="entry name" value="Cyt_P450_CS"/>
</dbReference>
<dbReference type="GO" id="GO:0016705">
    <property type="term" value="F:oxidoreductase activity, acting on paired donors, with incorporation or reduction of molecular oxygen"/>
    <property type="evidence" value="ECO:0007669"/>
    <property type="project" value="InterPro"/>
</dbReference>
<evidence type="ECO:0000256" key="4">
    <source>
        <dbReference type="ARBA" id="ARBA00023002"/>
    </source>
</evidence>
<dbReference type="PANTHER" id="PTHR24305:SF234">
    <property type="entry name" value="CYTOCHROME P450"/>
    <property type="match status" value="1"/>
</dbReference>
<gene>
    <name evidence="10" type="ORF">BDV26DRAFT_70579</name>
</gene>
<feature type="binding site" description="axial binding residue" evidence="7">
    <location>
        <position position="452"/>
    </location>
    <ligand>
        <name>heme</name>
        <dbReference type="ChEBI" id="CHEBI:30413"/>
    </ligand>
    <ligandPart>
        <name>Fe</name>
        <dbReference type="ChEBI" id="CHEBI:18248"/>
    </ligandPart>
</feature>
<evidence type="ECO:0000256" key="6">
    <source>
        <dbReference type="ARBA" id="ARBA00023033"/>
    </source>
</evidence>
<evidence type="ECO:0000313" key="11">
    <source>
        <dbReference type="Proteomes" id="UP000326198"/>
    </source>
</evidence>
<evidence type="ECO:0000313" key="10">
    <source>
        <dbReference type="EMBL" id="KAE8373331.1"/>
    </source>
</evidence>
<keyword evidence="5 7" id="KW-0408">Iron</keyword>
<accession>A0A5N7AU02</accession>
<dbReference type="InterPro" id="IPR050121">
    <property type="entry name" value="Cytochrome_P450_monoxygenase"/>
</dbReference>
<dbReference type="Pfam" id="PF00067">
    <property type="entry name" value="p450"/>
    <property type="match status" value="1"/>
</dbReference>
<dbReference type="SUPFAM" id="SSF48264">
    <property type="entry name" value="Cytochrome P450"/>
    <property type="match status" value="1"/>
</dbReference>
<sequence>MSNIVKVAHTLASPLLKIQGASILIALVIGIGILQILRNIYRRYFHPLSQFLGPPEAALSTRWLYKTNQAGFPEHEFERLHKKYQTKALRIGPNELHLSDVHQYKVIYSQSKPFLKDPPFYSSFNVEHSLFAERDPSLHKERRKMLSPLFGRTGVFKLEGIIHTKAGIMMKKIDTLREKHLINVYDAFRCLTTEVIMEFAFGRSANMLEEEESTFSSWFLRAFDEVTSDMWTAKEWPVLRSIGSCLPQSLVKIMNKKVASFMEVTKFAESCMNLYEKHGNTTFHPVAFDHLTSLPYPEKITEAMDILIAGSDTTASTLTTALLHILADQKVQEKLVPALQSVQPNEQGILPLLQLEKIDYLTACVKESLRIGMPVPGRLPRVVPNDLAEPLIVDGKAIPPGTAVSISAYTMHYSEELWGPDARIFNPERWLRPESKTLDQYLCTFSKGVRMCIGQNIAVAEVTIVMAYIFRNYKISLPPDFQRPKQKDLFSIEYGEPGLPVKFEAVH</sequence>
<evidence type="ECO:0000256" key="1">
    <source>
        <dbReference type="ARBA" id="ARBA00001971"/>
    </source>
</evidence>
<evidence type="ECO:0000256" key="9">
    <source>
        <dbReference type="SAM" id="Phobius"/>
    </source>
</evidence>
<dbReference type="GO" id="GO:0004497">
    <property type="term" value="F:monooxygenase activity"/>
    <property type="evidence" value="ECO:0007669"/>
    <property type="project" value="UniProtKB-KW"/>
</dbReference>
<dbReference type="EMBL" id="ML736319">
    <property type="protein sequence ID" value="KAE8373331.1"/>
    <property type="molecule type" value="Genomic_DNA"/>
</dbReference>
<feature type="transmembrane region" description="Helical" evidence="9">
    <location>
        <begin position="20"/>
        <end position="41"/>
    </location>
</feature>
<dbReference type="Proteomes" id="UP000326198">
    <property type="component" value="Unassembled WGS sequence"/>
</dbReference>
<dbReference type="InterPro" id="IPR001128">
    <property type="entry name" value="Cyt_P450"/>
</dbReference>
<comment type="cofactor">
    <cofactor evidence="1 7">
        <name>heme</name>
        <dbReference type="ChEBI" id="CHEBI:30413"/>
    </cofactor>
</comment>
<organism evidence="10 11">
    <name type="scientific">Aspergillus bertholletiae</name>
    <dbReference type="NCBI Taxonomy" id="1226010"/>
    <lineage>
        <taxon>Eukaryota</taxon>
        <taxon>Fungi</taxon>
        <taxon>Dikarya</taxon>
        <taxon>Ascomycota</taxon>
        <taxon>Pezizomycotina</taxon>
        <taxon>Eurotiomycetes</taxon>
        <taxon>Eurotiomycetidae</taxon>
        <taxon>Eurotiales</taxon>
        <taxon>Aspergillaceae</taxon>
        <taxon>Aspergillus</taxon>
        <taxon>Aspergillus subgen. Circumdati</taxon>
    </lineage>
</organism>
<evidence type="ECO:0000256" key="5">
    <source>
        <dbReference type="ARBA" id="ARBA00023004"/>
    </source>
</evidence>
<dbReference type="PANTHER" id="PTHR24305">
    <property type="entry name" value="CYTOCHROME P450"/>
    <property type="match status" value="1"/>
</dbReference>
<keyword evidence="9" id="KW-1133">Transmembrane helix</keyword>
<evidence type="ECO:0000256" key="2">
    <source>
        <dbReference type="ARBA" id="ARBA00010617"/>
    </source>
</evidence>